<accession>A0A4Y9ZDK5</accession>
<comment type="caution">
    <text evidence="5">The sequence shown here is derived from an EMBL/GenBank/DDBJ whole genome shotgun (WGS) entry which is preliminary data.</text>
</comment>
<protein>
    <recommendedName>
        <fullName evidence="4">RlpA-like protein double-psi beta-barrel domain-containing protein</fullName>
    </recommendedName>
</protein>
<dbReference type="Pfam" id="PF03330">
    <property type="entry name" value="DPBB_1"/>
    <property type="match status" value="1"/>
</dbReference>
<feature type="chain" id="PRO_5021207434" description="RlpA-like protein double-psi beta-barrel domain-containing protein" evidence="3">
    <location>
        <begin position="21"/>
        <end position="310"/>
    </location>
</feature>
<evidence type="ECO:0000256" key="2">
    <source>
        <dbReference type="SAM" id="MobiDB-lite"/>
    </source>
</evidence>
<organism evidence="5 6">
    <name type="scientific">Dentipellis fragilis</name>
    <dbReference type="NCBI Taxonomy" id="205917"/>
    <lineage>
        <taxon>Eukaryota</taxon>
        <taxon>Fungi</taxon>
        <taxon>Dikarya</taxon>
        <taxon>Basidiomycota</taxon>
        <taxon>Agaricomycotina</taxon>
        <taxon>Agaricomycetes</taxon>
        <taxon>Russulales</taxon>
        <taxon>Hericiaceae</taxon>
        <taxon>Dentipellis</taxon>
    </lineage>
</organism>
<dbReference type="InterPro" id="IPR036908">
    <property type="entry name" value="RlpA-like_sf"/>
</dbReference>
<dbReference type="EMBL" id="SEOQ01000008">
    <property type="protein sequence ID" value="TFY72662.1"/>
    <property type="molecule type" value="Genomic_DNA"/>
</dbReference>
<dbReference type="PANTHER" id="PTHR31836:SF28">
    <property type="entry name" value="SRCR DOMAIN-CONTAINING PROTEIN-RELATED"/>
    <property type="match status" value="1"/>
</dbReference>
<dbReference type="InterPro" id="IPR009009">
    <property type="entry name" value="RlpA-like_DPBB"/>
</dbReference>
<sequence length="310" mass="32883">MFHYTLVLLSALVAAASVSGLVLPRKAAPPGWAYGYLEDYDTYHIRYLALDCEVQHNTTFFDQCCHPLLATETLEKNRPAQCKPSAAASSSAVAAEPTSTVTTPADDEEWCDDEDDEPESSSTPAPPPTSEAPKPESTSAAPPKVTSSTSEAPAPTTSKAPAVSSSSSKAPAPSSSSKATRTCSVVLQGTRTCSFVLQGSRSFVFEGRCRPAHQLRRATFFFQKGVAGACGIVHPDSAKIGAMDSARFSQSICGKSVLVTNKSNQKTVTITIQDECPTCNNGNSIDLSQGAFDEIADETTGIVDIEWKFL</sequence>
<gene>
    <name evidence="5" type="ORF">EVG20_g330</name>
</gene>
<feature type="signal peptide" evidence="3">
    <location>
        <begin position="1"/>
        <end position="20"/>
    </location>
</feature>
<dbReference type="STRING" id="205917.A0A4Y9ZDK5"/>
<dbReference type="SUPFAM" id="SSF50685">
    <property type="entry name" value="Barwin-like endoglucanases"/>
    <property type="match status" value="1"/>
</dbReference>
<proteinExistence type="predicted"/>
<dbReference type="InterPro" id="IPR051477">
    <property type="entry name" value="Expansin_CellWall"/>
</dbReference>
<reference evidence="5 6" key="1">
    <citation type="submission" date="2019-02" db="EMBL/GenBank/DDBJ databases">
        <title>Genome sequencing of the rare red list fungi Dentipellis fragilis.</title>
        <authorList>
            <person name="Buettner E."/>
            <person name="Kellner H."/>
        </authorList>
    </citation>
    <scope>NUCLEOTIDE SEQUENCE [LARGE SCALE GENOMIC DNA]</scope>
    <source>
        <strain evidence="5 6">DSM 105465</strain>
    </source>
</reference>
<dbReference type="Proteomes" id="UP000298327">
    <property type="component" value="Unassembled WGS sequence"/>
</dbReference>
<feature type="compositionally biased region" description="Low complexity" evidence="2">
    <location>
        <begin position="146"/>
        <end position="180"/>
    </location>
</feature>
<evidence type="ECO:0000256" key="3">
    <source>
        <dbReference type="SAM" id="SignalP"/>
    </source>
</evidence>
<feature type="region of interest" description="Disordered" evidence="2">
    <location>
        <begin position="81"/>
        <end position="181"/>
    </location>
</feature>
<dbReference type="Gene3D" id="2.40.40.10">
    <property type="entry name" value="RlpA-like domain"/>
    <property type="match status" value="1"/>
</dbReference>
<keyword evidence="1 3" id="KW-0732">Signal</keyword>
<feature type="compositionally biased region" description="Acidic residues" evidence="2">
    <location>
        <begin position="105"/>
        <end position="119"/>
    </location>
</feature>
<evidence type="ECO:0000313" key="5">
    <source>
        <dbReference type="EMBL" id="TFY72662.1"/>
    </source>
</evidence>
<dbReference type="PANTHER" id="PTHR31836">
    <property type="match status" value="1"/>
</dbReference>
<dbReference type="AlphaFoldDB" id="A0A4Y9ZDK5"/>
<feature type="domain" description="RlpA-like protein double-psi beta-barrel" evidence="4">
    <location>
        <begin position="254"/>
        <end position="306"/>
    </location>
</feature>
<feature type="compositionally biased region" description="Low complexity" evidence="2">
    <location>
        <begin position="84"/>
        <end position="104"/>
    </location>
</feature>
<dbReference type="CDD" id="cd22191">
    <property type="entry name" value="DPBB_RlpA_EXP_N-like"/>
    <property type="match status" value="1"/>
</dbReference>
<evidence type="ECO:0000313" key="6">
    <source>
        <dbReference type="Proteomes" id="UP000298327"/>
    </source>
</evidence>
<dbReference type="OrthoDB" id="406505at2759"/>
<name>A0A4Y9ZDK5_9AGAM</name>
<evidence type="ECO:0000259" key="4">
    <source>
        <dbReference type="Pfam" id="PF03330"/>
    </source>
</evidence>
<evidence type="ECO:0000256" key="1">
    <source>
        <dbReference type="ARBA" id="ARBA00022729"/>
    </source>
</evidence>
<keyword evidence="6" id="KW-1185">Reference proteome</keyword>